<dbReference type="KEGG" id="nwl:NWFMUON74_21940"/>
<reference evidence="1 2" key="1">
    <citation type="submission" date="2020-08" db="EMBL/GenBank/DDBJ databases">
        <title>Genome Sequencing of Nocardia wallacei strain FMUON74 and assembly.</title>
        <authorList>
            <person name="Toyokawa M."/>
            <person name="Uesaka K."/>
        </authorList>
    </citation>
    <scope>NUCLEOTIDE SEQUENCE [LARGE SCALE GENOMIC DNA]</scope>
    <source>
        <strain evidence="1 2">FMUON74</strain>
    </source>
</reference>
<dbReference type="EMBL" id="AP023396">
    <property type="protein sequence ID" value="BCK54422.1"/>
    <property type="molecule type" value="Genomic_DNA"/>
</dbReference>
<keyword evidence="2" id="KW-1185">Reference proteome</keyword>
<gene>
    <name evidence="1" type="ORF">NWFMUON74_21940</name>
</gene>
<sequence length="83" mass="9512">MKPHLGLVPSEHSITVRSGQRKYRFATYRHEFIALTNGYLGGLIGIPRERKLLRKQFNRVHDIGYEGEDHVGTSDDNDYIGGR</sequence>
<proteinExistence type="predicted"/>
<organism evidence="1 2">
    <name type="scientific">Nocardia wallacei</name>
    <dbReference type="NCBI Taxonomy" id="480035"/>
    <lineage>
        <taxon>Bacteria</taxon>
        <taxon>Bacillati</taxon>
        <taxon>Actinomycetota</taxon>
        <taxon>Actinomycetes</taxon>
        <taxon>Mycobacteriales</taxon>
        <taxon>Nocardiaceae</taxon>
        <taxon>Nocardia</taxon>
    </lineage>
</organism>
<protein>
    <submittedName>
        <fullName evidence="1">Uncharacterized protein</fullName>
    </submittedName>
</protein>
<accession>A0A7G1KGJ8</accession>
<dbReference type="AlphaFoldDB" id="A0A7G1KGJ8"/>
<dbReference type="Proteomes" id="UP000516173">
    <property type="component" value="Chromosome"/>
</dbReference>
<evidence type="ECO:0000313" key="2">
    <source>
        <dbReference type="Proteomes" id="UP000516173"/>
    </source>
</evidence>
<evidence type="ECO:0000313" key="1">
    <source>
        <dbReference type="EMBL" id="BCK54422.1"/>
    </source>
</evidence>
<name>A0A7G1KGJ8_9NOCA</name>